<dbReference type="AlphaFoldDB" id="A0A094WHB6"/>
<dbReference type="InterPro" id="IPR000550">
    <property type="entry name" value="Hppk"/>
</dbReference>
<dbReference type="SUPFAM" id="SSF55083">
    <property type="entry name" value="6-hydroxymethyl-7,8-dihydropterin pyrophosphokinase, HPPK"/>
    <property type="match status" value="1"/>
</dbReference>
<evidence type="ECO:0000256" key="7">
    <source>
        <dbReference type="ARBA" id="ARBA00022777"/>
    </source>
</evidence>
<feature type="domain" description="7,8-dihydro-6-hydroxymethylpterin-pyrophosphokinase" evidence="13">
    <location>
        <begin position="5"/>
        <end position="121"/>
    </location>
</feature>
<keyword evidence="7" id="KW-0418">Kinase</keyword>
<dbReference type="InterPro" id="IPR035907">
    <property type="entry name" value="Hppk_sf"/>
</dbReference>
<evidence type="ECO:0000259" key="13">
    <source>
        <dbReference type="Pfam" id="PF01288"/>
    </source>
</evidence>
<dbReference type="GO" id="GO:0046656">
    <property type="term" value="P:folic acid biosynthetic process"/>
    <property type="evidence" value="ECO:0007669"/>
    <property type="project" value="UniProtKB-KW"/>
</dbReference>
<name>A0A094WHB6_9BACT</name>
<comment type="pathway">
    <text evidence="1">Cofactor biosynthesis; tetrahydrofolate biosynthesis; 2-amino-4-hydroxy-6-hydroxymethyl-7,8-dihydropteridine diphosphate from 7,8-dihydroneopterin triphosphate: step 4/4.</text>
</comment>
<evidence type="ECO:0000256" key="5">
    <source>
        <dbReference type="ARBA" id="ARBA00022679"/>
    </source>
</evidence>
<keyword evidence="8" id="KW-0067">ATP-binding</keyword>
<dbReference type="Pfam" id="PF01288">
    <property type="entry name" value="HPPK"/>
    <property type="match status" value="1"/>
</dbReference>
<dbReference type="OrthoDB" id="9808041at2"/>
<comment type="similarity">
    <text evidence="2">Belongs to the HPPK family.</text>
</comment>
<evidence type="ECO:0000256" key="6">
    <source>
        <dbReference type="ARBA" id="ARBA00022741"/>
    </source>
</evidence>
<sequence>MWFGVSLGGNLPGTPAAFSNVLRTVESDGCLTILGVSGVYRTSPFGDASPPYWNQCFVGRTFLGGKAFFRKLEFAERRFGRKGKGLLWPRRLDADLLFWHPAGDDLPERVVVPHPRLSLRPVLQFLLGEACRKGGVPFAFSGIPYPPGHPEGPPVPSGFLLLRRFSPVCRMGSSV</sequence>
<gene>
    <name evidence="14" type="ORF">LptCag_2471</name>
</gene>
<evidence type="ECO:0000256" key="9">
    <source>
        <dbReference type="ARBA" id="ARBA00022909"/>
    </source>
</evidence>
<reference evidence="14 15" key="1">
    <citation type="submission" date="2014-06" db="EMBL/GenBank/DDBJ databases">
        <title>Draft genome sequence of iron oxidizing acidophile Leptospirillum ferriphilum DSM14647.</title>
        <authorList>
            <person name="Cardenas J.P."/>
            <person name="Lazcano M."/>
            <person name="Ossandon F.J."/>
            <person name="Corbett M."/>
            <person name="Holmes D.S."/>
            <person name="Watkin E."/>
        </authorList>
    </citation>
    <scope>NUCLEOTIDE SEQUENCE [LARGE SCALE GENOMIC DNA]</scope>
    <source>
        <strain evidence="14 15">DSM 14647</strain>
    </source>
</reference>
<keyword evidence="9" id="KW-0289">Folate biosynthesis</keyword>
<dbReference type="Gene3D" id="3.30.70.560">
    <property type="entry name" value="7,8-Dihydro-6-hydroxymethylpterin-pyrophosphokinase HPPK"/>
    <property type="match status" value="1"/>
</dbReference>
<evidence type="ECO:0000313" key="14">
    <source>
        <dbReference type="EMBL" id="KGA95037.1"/>
    </source>
</evidence>
<dbReference type="PANTHER" id="PTHR43071:SF1">
    <property type="entry name" value="2-AMINO-4-HYDROXY-6-HYDROXYMETHYLDIHYDROPTERIDINE PYROPHOSPHOKINASE"/>
    <property type="match status" value="1"/>
</dbReference>
<evidence type="ECO:0000256" key="11">
    <source>
        <dbReference type="ARBA" id="ARBA00029766"/>
    </source>
</evidence>
<comment type="function">
    <text evidence="10">Catalyzes the transfer of pyrophosphate from adenosine triphosphate (ATP) to 6-hydroxymethyl-7,8-dihydropterin, an enzymatic step in folate biosynthesis pathway.</text>
</comment>
<dbReference type="UniPathway" id="UPA00077">
    <property type="reaction ID" value="UER00155"/>
</dbReference>
<dbReference type="GO" id="GO:0046654">
    <property type="term" value="P:tetrahydrofolate biosynthetic process"/>
    <property type="evidence" value="ECO:0007669"/>
    <property type="project" value="UniProtKB-UniPathway"/>
</dbReference>
<protein>
    <recommendedName>
        <fullName evidence="4">2-amino-4-hydroxy-6-hydroxymethyldihydropteridine pyrophosphokinase</fullName>
        <ecNumber evidence="3">2.7.6.3</ecNumber>
    </recommendedName>
    <alternativeName>
        <fullName evidence="11">6-hydroxymethyl-7,8-dihydropterin pyrophosphokinase</fullName>
    </alternativeName>
    <alternativeName>
        <fullName evidence="12">7,8-dihydro-6-hydroxymethylpterin-pyrophosphokinase</fullName>
    </alternativeName>
</protein>
<proteinExistence type="inferred from homology"/>
<dbReference type="GO" id="GO:0005524">
    <property type="term" value="F:ATP binding"/>
    <property type="evidence" value="ECO:0007669"/>
    <property type="project" value="UniProtKB-KW"/>
</dbReference>
<keyword evidence="6" id="KW-0547">Nucleotide-binding</keyword>
<evidence type="ECO:0000256" key="8">
    <source>
        <dbReference type="ARBA" id="ARBA00022840"/>
    </source>
</evidence>
<accession>A0A094WHB6</accession>
<dbReference type="PANTHER" id="PTHR43071">
    <property type="entry name" value="2-AMINO-4-HYDROXY-6-HYDROXYMETHYLDIHYDROPTERIDINE PYROPHOSPHOKINASE"/>
    <property type="match status" value="1"/>
</dbReference>
<dbReference type="EMBL" id="JPGK01000001">
    <property type="protein sequence ID" value="KGA95037.1"/>
    <property type="molecule type" value="Genomic_DNA"/>
</dbReference>
<organism evidence="14 15">
    <name type="scientific">Leptospirillum ferriphilum</name>
    <dbReference type="NCBI Taxonomy" id="178606"/>
    <lineage>
        <taxon>Bacteria</taxon>
        <taxon>Pseudomonadati</taxon>
        <taxon>Nitrospirota</taxon>
        <taxon>Nitrospiria</taxon>
        <taxon>Nitrospirales</taxon>
        <taxon>Nitrospiraceae</taxon>
        <taxon>Leptospirillum</taxon>
    </lineage>
</organism>
<evidence type="ECO:0000256" key="3">
    <source>
        <dbReference type="ARBA" id="ARBA00013253"/>
    </source>
</evidence>
<evidence type="ECO:0000256" key="10">
    <source>
        <dbReference type="ARBA" id="ARBA00029409"/>
    </source>
</evidence>
<dbReference type="PATRIC" id="fig|178606.4.peg.253"/>
<dbReference type="GO" id="GO:0003848">
    <property type="term" value="F:2-amino-4-hydroxy-6-hydroxymethyldihydropteridine diphosphokinase activity"/>
    <property type="evidence" value="ECO:0007669"/>
    <property type="project" value="UniProtKB-EC"/>
</dbReference>
<evidence type="ECO:0000256" key="1">
    <source>
        <dbReference type="ARBA" id="ARBA00005051"/>
    </source>
</evidence>
<dbReference type="EC" id="2.7.6.3" evidence="3"/>
<dbReference type="Proteomes" id="UP000029452">
    <property type="component" value="Unassembled WGS sequence"/>
</dbReference>
<dbReference type="GO" id="GO:0016301">
    <property type="term" value="F:kinase activity"/>
    <property type="evidence" value="ECO:0007669"/>
    <property type="project" value="UniProtKB-KW"/>
</dbReference>
<keyword evidence="5" id="KW-0808">Transferase</keyword>
<evidence type="ECO:0000256" key="12">
    <source>
        <dbReference type="ARBA" id="ARBA00033413"/>
    </source>
</evidence>
<dbReference type="RefSeq" id="WP_052157715.1">
    <property type="nucleotide sequence ID" value="NZ_JPGK01000001.1"/>
</dbReference>
<evidence type="ECO:0000256" key="2">
    <source>
        <dbReference type="ARBA" id="ARBA00005810"/>
    </source>
</evidence>
<comment type="caution">
    <text evidence="14">The sequence shown here is derived from an EMBL/GenBank/DDBJ whole genome shotgun (WGS) entry which is preliminary data.</text>
</comment>
<evidence type="ECO:0000256" key="4">
    <source>
        <dbReference type="ARBA" id="ARBA00016218"/>
    </source>
</evidence>
<evidence type="ECO:0000313" key="15">
    <source>
        <dbReference type="Proteomes" id="UP000029452"/>
    </source>
</evidence>